<dbReference type="OrthoDB" id="4927674at2"/>
<gene>
    <name evidence="1" type="ORF">DBZ45_14700</name>
</gene>
<dbReference type="EMBL" id="QLNP01000090">
    <property type="protein sequence ID" value="RAM36563.1"/>
    <property type="molecule type" value="Genomic_DNA"/>
</dbReference>
<evidence type="ECO:0000313" key="1">
    <source>
        <dbReference type="EMBL" id="RAM36563.1"/>
    </source>
</evidence>
<organism evidence="1 2">
    <name type="scientific">Arthrobacter globiformis</name>
    <dbReference type="NCBI Taxonomy" id="1665"/>
    <lineage>
        <taxon>Bacteria</taxon>
        <taxon>Bacillati</taxon>
        <taxon>Actinomycetota</taxon>
        <taxon>Actinomycetes</taxon>
        <taxon>Micrococcales</taxon>
        <taxon>Micrococcaceae</taxon>
        <taxon>Arthrobacter</taxon>
    </lineage>
</organism>
<evidence type="ECO:0008006" key="3">
    <source>
        <dbReference type="Google" id="ProtNLM"/>
    </source>
</evidence>
<dbReference type="Proteomes" id="UP000249166">
    <property type="component" value="Unassembled WGS sequence"/>
</dbReference>
<protein>
    <recommendedName>
        <fullName evidence="3">N-acetyltransferase domain-containing protein</fullName>
    </recommendedName>
</protein>
<reference evidence="1 2" key="1">
    <citation type="submission" date="2018-04" db="EMBL/GenBank/DDBJ databases">
        <title>Bacteria isolated from cave deposits of Manipur.</title>
        <authorList>
            <person name="Sahoo D."/>
            <person name="Sarangthem I."/>
            <person name="Nandeibam J."/>
        </authorList>
    </citation>
    <scope>NUCLEOTIDE SEQUENCE [LARGE SCALE GENOMIC DNA]</scope>
    <source>
        <strain evidence="2">mrc11</strain>
    </source>
</reference>
<comment type="caution">
    <text evidence="1">The sequence shown here is derived from an EMBL/GenBank/DDBJ whole genome shotgun (WGS) entry which is preliminary data.</text>
</comment>
<evidence type="ECO:0000313" key="2">
    <source>
        <dbReference type="Proteomes" id="UP000249166"/>
    </source>
</evidence>
<proteinExistence type="predicted"/>
<sequence>MTVFDPESLFFEYKLRYRGTPGLEHDPADYPLRWEVAVSCPSPTPGGDGERQLGSAVVQVVPKAGMINLFLTTGTADREMAKAVKMLTVDRPDLIREYLQDGGDLMIVSALEIFPEYRGGRTGYSVLNAVVETVGRSVNLVVVHAAPTDGEGSPPEGSLAYDEAKSALRAYWKDFGFEDATGDYLVFFHKKILA</sequence>
<accession>A0A328HHR1</accession>
<name>A0A328HHR1_ARTGO</name>
<dbReference type="AlphaFoldDB" id="A0A328HHR1"/>
<dbReference type="RefSeq" id="WP_111904629.1">
    <property type="nucleotide sequence ID" value="NZ_QLNP01000090.1"/>
</dbReference>